<feature type="domain" description="Brix" evidence="2">
    <location>
        <begin position="23"/>
        <end position="288"/>
    </location>
</feature>
<feature type="compositionally biased region" description="Basic residues" evidence="1">
    <location>
        <begin position="364"/>
        <end position="374"/>
    </location>
</feature>
<evidence type="ECO:0000313" key="4">
    <source>
        <dbReference type="Proteomes" id="UP001140172"/>
    </source>
</evidence>
<dbReference type="PROSITE" id="PS50833">
    <property type="entry name" value="BRIX"/>
    <property type="match status" value="1"/>
</dbReference>
<organism evidence="3 4">
    <name type="scientific">Coemansia interrupta</name>
    <dbReference type="NCBI Taxonomy" id="1126814"/>
    <lineage>
        <taxon>Eukaryota</taxon>
        <taxon>Fungi</taxon>
        <taxon>Fungi incertae sedis</taxon>
        <taxon>Zoopagomycota</taxon>
        <taxon>Kickxellomycotina</taxon>
        <taxon>Kickxellomycetes</taxon>
        <taxon>Kickxellales</taxon>
        <taxon>Kickxellaceae</taxon>
        <taxon>Coemansia</taxon>
    </lineage>
</organism>
<dbReference type="GO" id="GO:0000027">
    <property type="term" value="P:ribosomal large subunit assembly"/>
    <property type="evidence" value="ECO:0007669"/>
    <property type="project" value="TreeGrafter"/>
</dbReference>
<dbReference type="PANTHER" id="PTHR12661:SF5">
    <property type="entry name" value="SUPPRESSOR OF SWI4 1 HOMOLOG"/>
    <property type="match status" value="1"/>
</dbReference>
<feature type="region of interest" description="Disordered" evidence="1">
    <location>
        <begin position="315"/>
        <end position="390"/>
    </location>
</feature>
<dbReference type="InterPro" id="IPR007109">
    <property type="entry name" value="Brix"/>
</dbReference>
<dbReference type="Proteomes" id="UP001140172">
    <property type="component" value="Unassembled WGS sequence"/>
</dbReference>
<dbReference type="GO" id="GO:0006364">
    <property type="term" value="P:rRNA processing"/>
    <property type="evidence" value="ECO:0007669"/>
    <property type="project" value="InterPro"/>
</dbReference>
<comment type="caution">
    <text evidence="3">The sequence shown here is derived from an EMBL/GenBank/DDBJ whole genome shotgun (WGS) entry which is preliminary data.</text>
</comment>
<proteinExistence type="predicted"/>
<dbReference type="GO" id="GO:0030687">
    <property type="term" value="C:preribosome, large subunit precursor"/>
    <property type="evidence" value="ECO:0007669"/>
    <property type="project" value="TreeGrafter"/>
</dbReference>
<name>A0A9W8HEH6_9FUNG</name>
<dbReference type="AlphaFoldDB" id="A0A9W8HEH6"/>
<feature type="region of interest" description="Disordered" evidence="1">
    <location>
        <begin position="239"/>
        <end position="260"/>
    </location>
</feature>
<dbReference type="SMART" id="SM00879">
    <property type="entry name" value="Brix"/>
    <property type="match status" value="1"/>
</dbReference>
<keyword evidence="4" id="KW-1185">Reference proteome</keyword>
<dbReference type="Pfam" id="PF04427">
    <property type="entry name" value="Brix"/>
    <property type="match status" value="1"/>
</dbReference>
<sequence length="390" mass="43556">MGHGRKKRRTHVAPTEEDLSKTPRALVVKSGHVGTSVARLVHDVRKVMEPNTASNLKERVNNRIKDYVAVSAQLGISHILMFSQTDAGTNLRIARIPRGPTLYFKVNSYALTNDCLKLQKSPFTANSIFKSSPLIILNNFAGADKGKELKLMTAMLQNMFPAINPSVMHLSDARRVVLFNYNEATGMVDFRHYTVVVKPVGVTKGVKRVILAKNIPSMAGFDDISEYVLREAFASESDVEDGPENEVTLPQDYVGRNNRKNEQRAVRLQELGPRMELCLMKVEAGLCEGDVLYHKYVSKTKEEIEKAARLRQIKMTNQARRRQEQEAHVKRKKGEKESDDESEAESSAEERGGESDGSDDSDAKRKKVAKKTGKARLVADDFGADEYSSS</sequence>
<protein>
    <submittedName>
        <fullName evidence="3">rRNA-binding ribosome biosynthesis protein</fullName>
    </submittedName>
</protein>
<feature type="region of interest" description="Disordered" evidence="1">
    <location>
        <begin position="1"/>
        <end position="21"/>
    </location>
</feature>
<dbReference type="OrthoDB" id="10261452at2759"/>
<dbReference type="InterPro" id="IPR045112">
    <property type="entry name" value="PPAN-like"/>
</dbReference>
<accession>A0A9W8HEH6</accession>
<evidence type="ECO:0000259" key="2">
    <source>
        <dbReference type="PROSITE" id="PS50833"/>
    </source>
</evidence>
<dbReference type="GO" id="GO:0019843">
    <property type="term" value="F:rRNA binding"/>
    <property type="evidence" value="ECO:0007669"/>
    <property type="project" value="InterPro"/>
</dbReference>
<feature type="compositionally biased region" description="Acidic residues" evidence="1">
    <location>
        <begin position="337"/>
        <end position="347"/>
    </location>
</feature>
<reference evidence="3" key="1">
    <citation type="submission" date="2022-07" db="EMBL/GenBank/DDBJ databases">
        <title>Phylogenomic reconstructions and comparative analyses of Kickxellomycotina fungi.</title>
        <authorList>
            <person name="Reynolds N.K."/>
            <person name="Stajich J.E."/>
            <person name="Barry K."/>
            <person name="Grigoriev I.V."/>
            <person name="Crous P."/>
            <person name="Smith M.E."/>
        </authorList>
    </citation>
    <scope>NUCLEOTIDE SEQUENCE</scope>
    <source>
        <strain evidence="3">BCRC 34489</strain>
    </source>
</reference>
<feature type="compositionally biased region" description="Basic residues" evidence="1">
    <location>
        <begin position="1"/>
        <end position="11"/>
    </location>
</feature>
<gene>
    <name evidence="3" type="primary">SSF1</name>
    <name evidence="3" type="ORF">GGI15_003563</name>
</gene>
<dbReference type="EMBL" id="JANBUM010000253">
    <property type="protein sequence ID" value="KAJ2780373.1"/>
    <property type="molecule type" value="Genomic_DNA"/>
</dbReference>
<evidence type="ECO:0000256" key="1">
    <source>
        <dbReference type="SAM" id="MobiDB-lite"/>
    </source>
</evidence>
<dbReference type="PANTHER" id="PTHR12661">
    <property type="entry name" value="PETER PAN-RELATED"/>
    <property type="match status" value="1"/>
</dbReference>
<evidence type="ECO:0000313" key="3">
    <source>
        <dbReference type="EMBL" id="KAJ2780373.1"/>
    </source>
</evidence>